<keyword evidence="2" id="KW-1185">Reference proteome</keyword>
<accession>A0ACB9WRG5</accession>
<dbReference type="Proteomes" id="UP001057452">
    <property type="component" value="Chromosome 13"/>
</dbReference>
<reference evidence="1" key="1">
    <citation type="submission" date="2022-05" db="EMBL/GenBank/DDBJ databases">
        <title>Chromosome-level genome of Chaenocephalus aceratus.</title>
        <authorList>
            <person name="Park H."/>
        </authorList>
    </citation>
    <scope>NUCLEOTIDE SEQUENCE</scope>
    <source>
        <strain evidence="1">KU_202001</strain>
    </source>
</reference>
<dbReference type="EMBL" id="CM043797">
    <property type="protein sequence ID" value="KAI4815774.1"/>
    <property type="molecule type" value="Genomic_DNA"/>
</dbReference>
<protein>
    <submittedName>
        <fullName evidence="1">Uncharacterized protein</fullName>
    </submittedName>
</protein>
<sequence length="295" mass="32514">ELATRRQSAEGPSVNSLSTVRQQSVNSPSTNSPSTNSPSTVRQQTVRQQSAEIHVVVIRHGGAQFFGPGHQCSAGGSAVFSAGFLMWTEGRQQSSVKQQMFYTAAVTLISWAESSSLYETSWALLAFDSVWDVIVLPVWLSQRLAQVCPPTGNLYIGVHAKKTQVLAGVVMLTVVYMVGNVSSMSTCKTLDLEMSLAGSDGGRRGDPVPLLSLYNSTKEILTEQQSEVPTDISTEQEEEEYFAKVLHKFNMTGIHTILFYPHFKRKWMDAAQECAVLKGEERHAQNQGHDFVLLR</sequence>
<gene>
    <name evidence="1" type="ORF">KUCAC02_005901</name>
</gene>
<evidence type="ECO:0000313" key="1">
    <source>
        <dbReference type="EMBL" id="KAI4815774.1"/>
    </source>
</evidence>
<feature type="non-terminal residue" evidence="1">
    <location>
        <position position="1"/>
    </location>
</feature>
<name>A0ACB9WRG5_CHAAC</name>
<comment type="caution">
    <text evidence="1">The sequence shown here is derived from an EMBL/GenBank/DDBJ whole genome shotgun (WGS) entry which is preliminary data.</text>
</comment>
<proteinExistence type="predicted"/>
<evidence type="ECO:0000313" key="2">
    <source>
        <dbReference type="Proteomes" id="UP001057452"/>
    </source>
</evidence>
<organism evidence="1 2">
    <name type="scientific">Chaenocephalus aceratus</name>
    <name type="common">Blackfin icefish</name>
    <name type="synonym">Chaenichthys aceratus</name>
    <dbReference type="NCBI Taxonomy" id="36190"/>
    <lineage>
        <taxon>Eukaryota</taxon>
        <taxon>Metazoa</taxon>
        <taxon>Chordata</taxon>
        <taxon>Craniata</taxon>
        <taxon>Vertebrata</taxon>
        <taxon>Euteleostomi</taxon>
        <taxon>Actinopterygii</taxon>
        <taxon>Neopterygii</taxon>
        <taxon>Teleostei</taxon>
        <taxon>Neoteleostei</taxon>
        <taxon>Acanthomorphata</taxon>
        <taxon>Eupercaria</taxon>
        <taxon>Perciformes</taxon>
        <taxon>Notothenioidei</taxon>
        <taxon>Channichthyidae</taxon>
        <taxon>Chaenocephalus</taxon>
    </lineage>
</organism>